<dbReference type="EMBL" id="JBHUFW010000005">
    <property type="protein sequence ID" value="MFD1862804.1"/>
    <property type="molecule type" value="Genomic_DNA"/>
</dbReference>
<feature type="domain" description="N-acetyltransferase" evidence="1">
    <location>
        <begin position="17"/>
        <end position="218"/>
    </location>
</feature>
<comment type="caution">
    <text evidence="2">The sequence shown here is derived from an EMBL/GenBank/DDBJ whole genome shotgun (WGS) entry which is preliminary data.</text>
</comment>
<protein>
    <submittedName>
        <fullName evidence="2">GNAT family N-acetyltransferase</fullName>
        <ecNumber evidence="2">2.3.1.-</ecNumber>
    </submittedName>
</protein>
<dbReference type="EC" id="2.3.1.-" evidence="2"/>
<evidence type="ECO:0000313" key="3">
    <source>
        <dbReference type="Proteomes" id="UP001597273"/>
    </source>
</evidence>
<dbReference type="Gene3D" id="3.40.630.30">
    <property type="match status" value="1"/>
</dbReference>
<dbReference type="CDD" id="cd04301">
    <property type="entry name" value="NAT_SF"/>
    <property type="match status" value="1"/>
</dbReference>
<dbReference type="Proteomes" id="UP001597273">
    <property type="component" value="Unassembled WGS sequence"/>
</dbReference>
<evidence type="ECO:0000259" key="1">
    <source>
        <dbReference type="PROSITE" id="PS51186"/>
    </source>
</evidence>
<keyword evidence="2" id="KW-0808">Transferase</keyword>
<accession>A0ABW4QGW6</accession>
<proteinExistence type="predicted"/>
<dbReference type="PROSITE" id="PS51186">
    <property type="entry name" value="GNAT"/>
    <property type="match status" value="1"/>
</dbReference>
<dbReference type="SUPFAM" id="SSF55729">
    <property type="entry name" value="Acyl-CoA N-acyltransferases (Nat)"/>
    <property type="match status" value="1"/>
</dbReference>
<dbReference type="RefSeq" id="WP_204891719.1">
    <property type="nucleotide sequence ID" value="NZ_JBHUFW010000005.1"/>
</dbReference>
<keyword evidence="2" id="KW-0012">Acyltransferase</keyword>
<keyword evidence="3" id="KW-1185">Reference proteome</keyword>
<name>A0ABW4QGW6_9BACL</name>
<organism evidence="2 3">
    <name type="scientific">Planococcus chinensis</name>
    <dbReference type="NCBI Taxonomy" id="272917"/>
    <lineage>
        <taxon>Bacteria</taxon>
        <taxon>Bacillati</taxon>
        <taxon>Bacillota</taxon>
        <taxon>Bacilli</taxon>
        <taxon>Bacillales</taxon>
        <taxon>Caryophanaceae</taxon>
        <taxon>Planococcus</taxon>
    </lineage>
</organism>
<evidence type="ECO:0000313" key="2">
    <source>
        <dbReference type="EMBL" id="MFD1862804.1"/>
    </source>
</evidence>
<gene>
    <name evidence="2" type="ORF">ACFSDB_07665</name>
</gene>
<reference evidence="3" key="1">
    <citation type="journal article" date="2019" name="Int. J. Syst. Evol. Microbiol.">
        <title>The Global Catalogue of Microorganisms (GCM) 10K type strain sequencing project: providing services to taxonomists for standard genome sequencing and annotation.</title>
        <authorList>
            <consortium name="The Broad Institute Genomics Platform"/>
            <consortium name="The Broad Institute Genome Sequencing Center for Infectious Disease"/>
            <person name="Wu L."/>
            <person name="Ma J."/>
        </authorList>
    </citation>
    <scope>NUCLEOTIDE SEQUENCE [LARGE SCALE GENOMIC DNA]</scope>
    <source>
        <strain evidence="3">CGMCC 1.15475</strain>
    </source>
</reference>
<dbReference type="Pfam" id="PF00583">
    <property type="entry name" value="Acetyltransf_1"/>
    <property type="match status" value="1"/>
</dbReference>
<dbReference type="InterPro" id="IPR016181">
    <property type="entry name" value="Acyl_CoA_acyltransferase"/>
</dbReference>
<dbReference type="GO" id="GO:0016746">
    <property type="term" value="F:acyltransferase activity"/>
    <property type="evidence" value="ECO:0007669"/>
    <property type="project" value="UniProtKB-KW"/>
</dbReference>
<sequence length="222" mass="25066">MYRKEQFIFKAGKPVSAVIRNYKKGDFGALIDVQRESFPPPFPEDLWWSEDQLESHLAAYPEGALCVEIGGEIAGSLTSLLVDFDPQHPQHTWSEITGDGYLTNHRDEAKTLYIADICIKPSFRKLDLGKLLMEAVYERVVHDRLLRVLGGARMPGYGALAADMGPQEYVERVMAGDLKDPVISFLLRCGRTPVGLAADYLEDEDSRNFALLMEWRNPFLND</sequence>
<dbReference type="InterPro" id="IPR000182">
    <property type="entry name" value="GNAT_dom"/>
</dbReference>